<dbReference type="GO" id="GO:0005789">
    <property type="term" value="C:endoplasmic reticulum membrane"/>
    <property type="evidence" value="ECO:0007669"/>
    <property type="project" value="UniProtKB-SubCell"/>
</dbReference>
<feature type="transmembrane region" description="Helical" evidence="7">
    <location>
        <begin position="262"/>
        <end position="281"/>
    </location>
</feature>
<dbReference type="Proteomes" id="UP000662931">
    <property type="component" value="Chromosome 1"/>
</dbReference>
<sequence length="365" mass="42592">MLTGNALAAVLALLAVQSCVVEASTGDDLEEYQDCWKLCDIVTCNNRASYPDVEDPMFELMMKDQQKTGRFEEMPMAWNLRFLGWKCYDNCDYQCQRMVTQDRQAKGKEVVQFHGKWPFIRAFGMQELFSTLFSIGNFFPHYWGFETMWRHYQKEMGMHGDVEAAHAYWAYLIVGLVASCAWVSSALFHLKDTWTREQLDYYFAGMTVVSALYAVGMRYFHLYLTKNDSKRIIFGAVVILIYLGHVTRLVCDWSYTYNMRANVTLGLLEDVLWVAHALTTFREQRVSKSLLKDLKNPKVNWTLIPIVLVISVSMGMTFELFDFPPMFDLLDAHAMWHLCTIWPAIYWYPYMVRDVESGVKEKKFE</sequence>
<comment type="subcellular location">
    <subcellularLocation>
        <location evidence="1">Endomembrane system</location>
        <topology evidence="1">Multi-pass membrane protein</topology>
    </subcellularLocation>
    <subcellularLocation>
        <location evidence="7">Endoplasmic reticulum membrane</location>
        <topology evidence="7">Multi-pass membrane protein</topology>
    </subcellularLocation>
</comment>
<feature type="chain" id="PRO_5034501097" description="Post-GPI attachment to proteins factor 3" evidence="7">
    <location>
        <begin position="24"/>
        <end position="365"/>
    </location>
</feature>
<name>A0A875S0M2_EENNA</name>
<dbReference type="GO" id="GO:0006506">
    <property type="term" value="P:GPI anchor biosynthetic process"/>
    <property type="evidence" value="ECO:0007669"/>
    <property type="project" value="UniProtKB-KW"/>
</dbReference>
<comment type="similarity">
    <text evidence="7">Belongs to the PGAP3 family.</text>
</comment>
<evidence type="ECO:0000256" key="3">
    <source>
        <dbReference type="ARBA" id="ARBA00022692"/>
    </source>
</evidence>
<evidence type="ECO:0000313" key="9">
    <source>
        <dbReference type="Proteomes" id="UP000662931"/>
    </source>
</evidence>
<feature type="transmembrane region" description="Helical" evidence="7">
    <location>
        <begin position="301"/>
        <end position="321"/>
    </location>
</feature>
<evidence type="ECO:0000256" key="7">
    <source>
        <dbReference type="RuleBase" id="RU365066"/>
    </source>
</evidence>
<comment type="function">
    <text evidence="7">Involved in the lipid remodeling steps of GPI-anchor maturation.</text>
</comment>
<dbReference type="RefSeq" id="XP_038777440.1">
    <property type="nucleotide sequence ID" value="XM_038921512.1"/>
</dbReference>
<dbReference type="Pfam" id="PF04080">
    <property type="entry name" value="Per1"/>
    <property type="match status" value="1"/>
</dbReference>
<evidence type="ECO:0000256" key="1">
    <source>
        <dbReference type="ARBA" id="ARBA00004127"/>
    </source>
</evidence>
<evidence type="ECO:0000256" key="6">
    <source>
        <dbReference type="ARBA" id="ARBA00023136"/>
    </source>
</evidence>
<keyword evidence="9" id="KW-1185">Reference proteome</keyword>
<keyword evidence="2 7" id="KW-0337">GPI-anchor biosynthesis</keyword>
<keyword evidence="5 7" id="KW-1133">Transmembrane helix</keyword>
<dbReference type="PANTHER" id="PTHR13148:SF0">
    <property type="entry name" value="POST-GPI ATTACHMENT TO PROTEINS FACTOR 3"/>
    <property type="match status" value="1"/>
</dbReference>
<dbReference type="OrthoDB" id="419770at2759"/>
<evidence type="ECO:0000313" key="8">
    <source>
        <dbReference type="EMBL" id="QPG73875.1"/>
    </source>
</evidence>
<feature type="transmembrane region" description="Helical" evidence="7">
    <location>
        <begin position="333"/>
        <end position="352"/>
    </location>
</feature>
<keyword evidence="6 7" id="KW-0472">Membrane</keyword>
<dbReference type="PANTHER" id="PTHR13148">
    <property type="entry name" value="PER1-RELATED"/>
    <property type="match status" value="1"/>
</dbReference>
<accession>A0A875S0M2</accession>
<feature type="transmembrane region" description="Helical" evidence="7">
    <location>
        <begin position="166"/>
        <end position="189"/>
    </location>
</feature>
<evidence type="ECO:0000256" key="2">
    <source>
        <dbReference type="ARBA" id="ARBA00022502"/>
    </source>
</evidence>
<dbReference type="EMBL" id="CP064812">
    <property type="protein sequence ID" value="QPG73875.1"/>
    <property type="molecule type" value="Genomic_DNA"/>
</dbReference>
<keyword evidence="3 7" id="KW-0812">Transmembrane</keyword>
<protein>
    <recommendedName>
        <fullName evidence="7">Post-GPI attachment to proteins factor 3</fullName>
    </recommendedName>
</protein>
<dbReference type="KEGG" id="bnn:FOA43_001190"/>
<dbReference type="InterPro" id="IPR007217">
    <property type="entry name" value="Per1-like"/>
</dbReference>
<reference evidence="8" key="1">
    <citation type="submission" date="2020-10" db="EMBL/GenBank/DDBJ databases">
        <authorList>
            <person name="Roach M.J.R."/>
        </authorList>
    </citation>
    <scope>NUCLEOTIDE SEQUENCE</scope>
    <source>
        <strain evidence="8">CBS 1945</strain>
    </source>
</reference>
<gene>
    <name evidence="8" type="ORF">FOA43_001190</name>
</gene>
<dbReference type="GO" id="GO:0016788">
    <property type="term" value="F:hydrolase activity, acting on ester bonds"/>
    <property type="evidence" value="ECO:0007669"/>
    <property type="project" value="TreeGrafter"/>
</dbReference>
<dbReference type="AlphaFoldDB" id="A0A875S0M2"/>
<dbReference type="GeneID" id="62194591"/>
<evidence type="ECO:0000256" key="4">
    <source>
        <dbReference type="ARBA" id="ARBA00022729"/>
    </source>
</evidence>
<keyword evidence="7" id="KW-0256">Endoplasmic reticulum</keyword>
<feature type="transmembrane region" description="Helical" evidence="7">
    <location>
        <begin position="128"/>
        <end position="145"/>
    </location>
</feature>
<feature type="transmembrane region" description="Helical" evidence="7">
    <location>
        <begin position="232"/>
        <end position="250"/>
    </location>
</feature>
<evidence type="ECO:0000256" key="5">
    <source>
        <dbReference type="ARBA" id="ARBA00022989"/>
    </source>
</evidence>
<feature type="transmembrane region" description="Helical" evidence="7">
    <location>
        <begin position="201"/>
        <end position="220"/>
    </location>
</feature>
<organism evidence="8 9">
    <name type="scientific">Eeniella nana</name>
    <name type="common">Yeast</name>
    <name type="synonym">Brettanomyces nanus</name>
    <dbReference type="NCBI Taxonomy" id="13502"/>
    <lineage>
        <taxon>Eukaryota</taxon>
        <taxon>Fungi</taxon>
        <taxon>Dikarya</taxon>
        <taxon>Ascomycota</taxon>
        <taxon>Saccharomycotina</taxon>
        <taxon>Pichiomycetes</taxon>
        <taxon>Pichiales</taxon>
        <taxon>Pichiaceae</taxon>
        <taxon>Brettanomyces</taxon>
    </lineage>
</organism>
<feature type="signal peptide" evidence="7">
    <location>
        <begin position="1"/>
        <end position="23"/>
    </location>
</feature>
<keyword evidence="4 7" id="KW-0732">Signal</keyword>
<proteinExistence type="inferred from homology"/>